<name>A0ABS8QID5_9BACI</name>
<dbReference type="Pfam" id="PF00534">
    <property type="entry name" value="Glycos_transf_1"/>
    <property type="match status" value="1"/>
</dbReference>
<dbReference type="Gene3D" id="3.40.50.2000">
    <property type="entry name" value="Glycogen Phosphorylase B"/>
    <property type="match status" value="2"/>
</dbReference>
<feature type="compositionally biased region" description="Basic residues" evidence="1">
    <location>
        <begin position="423"/>
        <end position="442"/>
    </location>
</feature>
<dbReference type="PANTHER" id="PTHR12526">
    <property type="entry name" value="GLYCOSYLTRANSFERASE"/>
    <property type="match status" value="1"/>
</dbReference>
<sequence>MKILMIGTEKLPIPPILGGAIQTYIAGTLPYLSKVHDITVLGISNSQLSDQETVNGIRYVRVPGMVFEIYKEHVVKFVEANEFDLIHIFNRPRLVLPIKNVAPNSRITLSMHNDMFNPEKISPEEATAVLEHVSQIVTVSDYVGNVIRELYPQSSAKIRTIYSGVDSERFLPGNHPKMQKRRNEIRKAHGLENKTVILFAGRLSHNKGVDRLIRALPDLSKKFKNLALVIVGSKWFSQEGISDYVAYVRALAKRLPIPVVTTGYVAQDEIQNWFAAADLFVCTSQWQEPLARVHYEAMAAGLPIVTTARGGNPEVIIEGVNGLIVKNPEDPKGFVDAISAILSNKLLIKKMGEEGRNLAVSKYRWDRVASELLKFWEDSMQSTVTELTDINTISFEQPEQVFLTKLKDKAYSQPESTPSIKSEKKKSKKDQKKLDKKSKKEQKKREEKLKKEQKKLKEKLKKDKKRKDDKRKNESA</sequence>
<evidence type="ECO:0000259" key="3">
    <source>
        <dbReference type="Pfam" id="PF13439"/>
    </source>
</evidence>
<dbReference type="InterPro" id="IPR001296">
    <property type="entry name" value="Glyco_trans_1"/>
</dbReference>
<feature type="region of interest" description="Disordered" evidence="1">
    <location>
        <begin position="406"/>
        <end position="476"/>
    </location>
</feature>
<evidence type="ECO:0000259" key="2">
    <source>
        <dbReference type="Pfam" id="PF00534"/>
    </source>
</evidence>
<feature type="domain" description="Glycosyl transferase family 1" evidence="2">
    <location>
        <begin position="182"/>
        <end position="357"/>
    </location>
</feature>
<feature type="compositionally biased region" description="Basic residues" evidence="1">
    <location>
        <begin position="451"/>
        <end position="469"/>
    </location>
</feature>
<keyword evidence="5" id="KW-1185">Reference proteome</keyword>
<protein>
    <submittedName>
        <fullName evidence="4">Glycosyltransferase family 4 protein</fullName>
    </submittedName>
</protein>
<evidence type="ECO:0000256" key="1">
    <source>
        <dbReference type="SAM" id="MobiDB-lite"/>
    </source>
</evidence>
<dbReference type="CDD" id="cd03801">
    <property type="entry name" value="GT4_PimA-like"/>
    <property type="match status" value="1"/>
</dbReference>
<dbReference type="PANTHER" id="PTHR12526:SF638">
    <property type="entry name" value="SPORE COAT PROTEIN SA"/>
    <property type="match status" value="1"/>
</dbReference>
<organism evidence="4 5">
    <name type="scientific">Neobacillus sedimentimangrovi</name>
    <dbReference type="NCBI Taxonomy" id="2699460"/>
    <lineage>
        <taxon>Bacteria</taxon>
        <taxon>Bacillati</taxon>
        <taxon>Bacillota</taxon>
        <taxon>Bacilli</taxon>
        <taxon>Bacillales</taxon>
        <taxon>Bacillaceae</taxon>
        <taxon>Neobacillus</taxon>
    </lineage>
</organism>
<feature type="domain" description="Glycosyltransferase subfamily 4-like N-terminal" evidence="3">
    <location>
        <begin position="23"/>
        <end position="169"/>
    </location>
</feature>
<dbReference type="EMBL" id="JAJODE010000019">
    <property type="protein sequence ID" value="MCD4838893.1"/>
    <property type="molecule type" value="Genomic_DNA"/>
</dbReference>
<proteinExistence type="predicted"/>
<dbReference type="Pfam" id="PF13439">
    <property type="entry name" value="Glyco_transf_4"/>
    <property type="match status" value="1"/>
</dbReference>
<dbReference type="Proteomes" id="UP001162836">
    <property type="component" value="Unassembled WGS sequence"/>
</dbReference>
<dbReference type="RefSeq" id="WP_231314762.1">
    <property type="nucleotide sequence ID" value="NZ_JAJODE010000019.1"/>
</dbReference>
<evidence type="ECO:0000313" key="4">
    <source>
        <dbReference type="EMBL" id="MCD4838893.1"/>
    </source>
</evidence>
<accession>A0ABS8QID5</accession>
<dbReference type="SUPFAM" id="SSF53756">
    <property type="entry name" value="UDP-Glycosyltransferase/glycogen phosphorylase"/>
    <property type="match status" value="1"/>
</dbReference>
<evidence type="ECO:0000313" key="5">
    <source>
        <dbReference type="Proteomes" id="UP001162836"/>
    </source>
</evidence>
<gene>
    <name evidence="4" type="ORF">LRS37_08395</name>
</gene>
<dbReference type="InterPro" id="IPR028098">
    <property type="entry name" value="Glyco_trans_4-like_N"/>
</dbReference>
<comment type="caution">
    <text evidence="4">The sequence shown here is derived from an EMBL/GenBank/DDBJ whole genome shotgun (WGS) entry which is preliminary data.</text>
</comment>
<reference evidence="4 5" key="1">
    <citation type="journal article" date="2023" name="Antonie Van Leeuwenhoek">
        <title>Unveiling the genomic potential of a novel thermostable glycoside hydrolases producing Neobacillus sedimentimangrovi UE25.</title>
        <authorList>
            <person name="Ejaz U."/>
            <person name="Saleem F."/>
            <person name="Rashid R."/>
            <person name="Hasan K.A."/>
            <person name="Syed M.N."/>
            <person name="Sohail M."/>
        </authorList>
    </citation>
    <scope>NUCLEOTIDE SEQUENCE [LARGE SCALE GENOMIC DNA]</scope>
    <source>
        <strain evidence="4 5">UE25</strain>
    </source>
</reference>